<dbReference type="InterPro" id="IPR021958">
    <property type="entry name" value="DUF3575"/>
</dbReference>
<keyword evidence="3" id="KW-1185">Reference proteome</keyword>
<dbReference type="RefSeq" id="WP_035685183.1">
    <property type="nucleotide sequence ID" value="NZ_JPRL01000001.1"/>
</dbReference>
<evidence type="ECO:0008006" key="4">
    <source>
        <dbReference type="Google" id="ProtNLM"/>
    </source>
</evidence>
<feature type="signal peptide" evidence="1">
    <location>
        <begin position="1"/>
        <end position="19"/>
    </location>
</feature>
<dbReference type="EMBL" id="JPRL01000001">
    <property type="protein sequence ID" value="KFF06595.1"/>
    <property type="molecule type" value="Genomic_DNA"/>
</dbReference>
<dbReference type="Proteomes" id="UP000028715">
    <property type="component" value="Unassembled WGS sequence"/>
</dbReference>
<evidence type="ECO:0000256" key="1">
    <source>
        <dbReference type="SAM" id="SignalP"/>
    </source>
</evidence>
<dbReference type="STRING" id="362418.IW19_14235"/>
<organism evidence="2 3">
    <name type="scientific">Flavobacterium reichenbachii</name>
    <dbReference type="NCBI Taxonomy" id="362418"/>
    <lineage>
        <taxon>Bacteria</taxon>
        <taxon>Pseudomonadati</taxon>
        <taxon>Bacteroidota</taxon>
        <taxon>Flavobacteriia</taxon>
        <taxon>Flavobacteriales</taxon>
        <taxon>Flavobacteriaceae</taxon>
        <taxon>Flavobacterium</taxon>
    </lineage>
</organism>
<keyword evidence="1" id="KW-0732">Signal</keyword>
<protein>
    <recommendedName>
        <fullName evidence="4">DUF3575 domain-containing protein</fullName>
    </recommendedName>
</protein>
<evidence type="ECO:0000313" key="3">
    <source>
        <dbReference type="Proteomes" id="UP000028715"/>
    </source>
</evidence>
<sequence length="179" mass="20192">MKKNFLLLIILSAFYSVNAQNEIEPNQKKNELKLNVLLIPTGVLEGTYERNLNQKSSLGVSVFTVYGNTKNEKDLNYSVSPYYRRYFGKKFASGFFAEGFGMLSSIDGKKTYDINDHSIFTEGADVIDFSLGIGLGSKWVTKSGFIFEINAGWGKLLFNADKTDHTQIARFGFNLGYRF</sequence>
<evidence type="ECO:0000313" key="2">
    <source>
        <dbReference type="EMBL" id="KFF06595.1"/>
    </source>
</evidence>
<dbReference type="OrthoDB" id="768080at2"/>
<accession>A0A085ZQ81</accession>
<proteinExistence type="predicted"/>
<dbReference type="AlphaFoldDB" id="A0A085ZQ81"/>
<dbReference type="eggNOG" id="ENOG5032S8Y">
    <property type="taxonomic scope" value="Bacteria"/>
</dbReference>
<dbReference type="Pfam" id="PF12099">
    <property type="entry name" value="DUF3575"/>
    <property type="match status" value="1"/>
</dbReference>
<gene>
    <name evidence="2" type="ORF">IW19_14235</name>
</gene>
<reference evidence="2 3" key="1">
    <citation type="submission" date="2014-07" db="EMBL/GenBank/DDBJ databases">
        <title>Genome of Flavobacterium reichenbachii LMG 25512.</title>
        <authorList>
            <person name="Stropko S.J."/>
            <person name="Pipes S.E."/>
            <person name="Newman J.D."/>
        </authorList>
    </citation>
    <scope>NUCLEOTIDE SEQUENCE [LARGE SCALE GENOMIC DNA]</scope>
    <source>
        <strain evidence="2 3">LMG 25512</strain>
    </source>
</reference>
<comment type="caution">
    <text evidence="2">The sequence shown here is derived from an EMBL/GenBank/DDBJ whole genome shotgun (WGS) entry which is preliminary data.</text>
</comment>
<feature type="chain" id="PRO_5001801614" description="DUF3575 domain-containing protein" evidence="1">
    <location>
        <begin position="20"/>
        <end position="179"/>
    </location>
</feature>
<name>A0A085ZQ81_9FLAO</name>